<evidence type="ECO:0000313" key="4">
    <source>
        <dbReference type="Proteomes" id="UP000886998"/>
    </source>
</evidence>
<dbReference type="FunFam" id="3.30.70.870:FF:000002">
    <property type="entry name" value="Translation elongation factor 2"/>
    <property type="match status" value="1"/>
</dbReference>
<keyword evidence="2" id="KW-0342">GTP-binding</keyword>
<dbReference type="InterPro" id="IPR035647">
    <property type="entry name" value="EFG_III/V"/>
</dbReference>
<evidence type="ECO:0000256" key="1">
    <source>
        <dbReference type="ARBA" id="ARBA00022741"/>
    </source>
</evidence>
<sequence length="86" mass="9723">MITPNCVPVKKDGLYVKDDQRTVTVSPVELQHPSDLSKLEDGLKRLEKPDPMIQCITEEPGEYIVAGTGKLLERQRTPCMHSFKEN</sequence>
<keyword evidence="1" id="KW-0547">Nucleotide-binding</keyword>
<dbReference type="Gene3D" id="3.30.70.870">
    <property type="entry name" value="Elongation Factor G (Translational Gtpase), domain 3"/>
    <property type="match status" value="1"/>
</dbReference>
<evidence type="ECO:0000256" key="2">
    <source>
        <dbReference type="ARBA" id="ARBA00023134"/>
    </source>
</evidence>
<dbReference type="OrthoDB" id="364892at2759"/>
<organism evidence="3 4">
    <name type="scientific">Trichonephila inaurata madagascariensis</name>
    <dbReference type="NCBI Taxonomy" id="2747483"/>
    <lineage>
        <taxon>Eukaryota</taxon>
        <taxon>Metazoa</taxon>
        <taxon>Ecdysozoa</taxon>
        <taxon>Arthropoda</taxon>
        <taxon>Chelicerata</taxon>
        <taxon>Arachnida</taxon>
        <taxon>Araneae</taxon>
        <taxon>Araneomorphae</taxon>
        <taxon>Entelegynae</taxon>
        <taxon>Araneoidea</taxon>
        <taxon>Nephilidae</taxon>
        <taxon>Trichonephila</taxon>
        <taxon>Trichonephila inaurata</taxon>
    </lineage>
</organism>
<comment type="caution">
    <text evidence="3">The sequence shown here is derived from an EMBL/GenBank/DDBJ whole genome shotgun (WGS) entry which is preliminary data.</text>
</comment>
<dbReference type="AlphaFoldDB" id="A0A8X7BUP2"/>
<protein>
    <submittedName>
        <fullName evidence="3">Uncharacterized protein</fullName>
    </submittedName>
</protein>
<dbReference type="Proteomes" id="UP000886998">
    <property type="component" value="Unassembled WGS sequence"/>
</dbReference>
<proteinExistence type="predicted"/>
<gene>
    <name evidence="3" type="ORF">TNIN_194551</name>
</gene>
<dbReference type="SUPFAM" id="SSF54980">
    <property type="entry name" value="EF-G C-terminal domain-like"/>
    <property type="match status" value="1"/>
</dbReference>
<keyword evidence="4" id="KW-1185">Reference proteome</keyword>
<reference evidence="3" key="1">
    <citation type="submission" date="2020-08" db="EMBL/GenBank/DDBJ databases">
        <title>Multicomponent nature underlies the extraordinary mechanical properties of spider dragline silk.</title>
        <authorList>
            <person name="Kono N."/>
            <person name="Nakamura H."/>
            <person name="Mori M."/>
            <person name="Yoshida Y."/>
            <person name="Ohtoshi R."/>
            <person name="Malay A.D."/>
            <person name="Moran D.A.P."/>
            <person name="Tomita M."/>
            <person name="Numata K."/>
            <person name="Arakawa K."/>
        </authorList>
    </citation>
    <scope>NUCLEOTIDE SEQUENCE</scope>
</reference>
<name>A0A8X7BUP2_9ARAC</name>
<accession>A0A8X7BUP2</accession>
<dbReference type="GO" id="GO:0005525">
    <property type="term" value="F:GTP binding"/>
    <property type="evidence" value="ECO:0007669"/>
    <property type="project" value="UniProtKB-KW"/>
</dbReference>
<dbReference type="EMBL" id="BMAV01003582">
    <property type="protein sequence ID" value="GFY43292.1"/>
    <property type="molecule type" value="Genomic_DNA"/>
</dbReference>
<evidence type="ECO:0000313" key="3">
    <source>
        <dbReference type="EMBL" id="GFY43292.1"/>
    </source>
</evidence>